<dbReference type="SUPFAM" id="SSF53474">
    <property type="entry name" value="alpha/beta-Hydrolases"/>
    <property type="match status" value="1"/>
</dbReference>
<dbReference type="Proteomes" id="UP001529369">
    <property type="component" value="Unassembled WGS sequence"/>
</dbReference>
<keyword evidence="2" id="KW-1185">Reference proteome</keyword>
<dbReference type="Gene3D" id="3.40.50.1820">
    <property type="entry name" value="alpha/beta hydrolase"/>
    <property type="match status" value="1"/>
</dbReference>
<reference evidence="2" key="1">
    <citation type="journal article" date="2019" name="Int. J. Syst. Evol. Microbiol.">
        <title>The Global Catalogue of Microorganisms (GCM) 10K type strain sequencing project: providing services to taxonomists for standard genome sequencing and annotation.</title>
        <authorList>
            <consortium name="The Broad Institute Genomics Platform"/>
            <consortium name="The Broad Institute Genome Sequencing Center for Infectious Disease"/>
            <person name="Wu L."/>
            <person name="Ma J."/>
        </authorList>
    </citation>
    <scope>NUCLEOTIDE SEQUENCE [LARGE SCALE GENOMIC DNA]</scope>
    <source>
        <strain evidence="2">CECT 7131</strain>
    </source>
</reference>
<evidence type="ECO:0008006" key="3">
    <source>
        <dbReference type="Google" id="ProtNLM"/>
    </source>
</evidence>
<comment type="caution">
    <text evidence="1">The sequence shown here is derived from an EMBL/GenBank/DDBJ whole genome shotgun (WGS) entry which is preliminary data.</text>
</comment>
<name>A0ABT8A8H4_9PROT</name>
<protein>
    <recommendedName>
        <fullName evidence="3">Alpha/beta hydrolase</fullName>
    </recommendedName>
</protein>
<accession>A0ABT8A8H4</accession>
<sequence length="279" mass="28810">MTAAGEDSGEDRALAARLAGQRVLICYGLLGELVASLRLDYMASQLAWLRRIGVATEVVALPTGAPVAANAGRIAAAVVADPRPAILVGHSKGGLEALAALLRPGVAARCRGFVALQSPFFGSPVADAVCGRRSLHRAAHHLLRLAGLGGGAGLHDLTTPARAAWMREHAAAIAALVGQVPVVAFGTVLDPRWRLRDQAYRPFARWMEAQGSGPNDGLVPLASARLPGACFVQSAGGHRALVTRGPGQDPVGVLRRALLAVAATPPPPPPAPAPHPPRR</sequence>
<dbReference type="InterPro" id="IPR029058">
    <property type="entry name" value="AB_hydrolase_fold"/>
</dbReference>
<organism evidence="1 2">
    <name type="scientific">Paeniroseomonas aquatica</name>
    <dbReference type="NCBI Taxonomy" id="373043"/>
    <lineage>
        <taxon>Bacteria</taxon>
        <taxon>Pseudomonadati</taxon>
        <taxon>Pseudomonadota</taxon>
        <taxon>Alphaproteobacteria</taxon>
        <taxon>Acetobacterales</taxon>
        <taxon>Acetobacteraceae</taxon>
        <taxon>Paeniroseomonas</taxon>
    </lineage>
</organism>
<evidence type="ECO:0000313" key="1">
    <source>
        <dbReference type="EMBL" id="MDN3566108.1"/>
    </source>
</evidence>
<proteinExistence type="predicted"/>
<gene>
    <name evidence="1" type="ORF">QWZ14_17195</name>
</gene>
<dbReference type="RefSeq" id="WP_290318003.1">
    <property type="nucleotide sequence ID" value="NZ_JAUFPN010000165.1"/>
</dbReference>
<evidence type="ECO:0000313" key="2">
    <source>
        <dbReference type="Proteomes" id="UP001529369"/>
    </source>
</evidence>
<dbReference type="EMBL" id="JAUFPN010000165">
    <property type="protein sequence ID" value="MDN3566108.1"/>
    <property type="molecule type" value="Genomic_DNA"/>
</dbReference>